<dbReference type="EMBL" id="JACEIK010017269">
    <property type="protein sequence ID" value="MCE5165821.1"/>
    <property type="molecule type" value="Genomic_DNA"/>
</dbReference>
<organism evidence="1 2">
    <name type="scientific">Datura stramonium</name>
    <name type="common">Jimsonweed</name>
    <name type="synonym">Common thornapple</name>
    <dbReference type="NCBI Taxonomy" id="4076"/>
    <lineage>
        <taxon>Eukaryota</taxon>
        <taxon>Viridiplantae</taxon>
        <taxon>Streptophyta</taxon>
        <taxon>Embryophyta</taxon>
        <taxon>Tracheophyta</taxon>
        <taxon>Spermatophyta</taxon>
        <taxon>Magnoliopsida</taxon>
        <taxon>eudicotyledons</taxon>
        <taxon>Gunneridae</taxon>
        <taxon>Pentapetalae</taxon>
        <taxon>asterids</taxon>
        <taxon>lamiids</taxon>
        <taxon>Solanales</taxon>
        <taxon>Solanaceae</taxon>
        <taxon>Solanoideae</taxon>
        <taxon>Datureae</taxon>
        <taxon>Datura</taxon>
    </lineage>
</organism>
<proteinExistence type="predicted"/>
<reference evidence="1 2" key="1">
    <citation type="journal article" date="2021" name="BMC Genomics">
        <title>Datura genome reveals duplications of psychoactive alkaloid biosynthetic genes and high mutation rate following tissue culture.</title>
        <authorList>
            <person name="Rajewski A."/>
            <person name="Carter-House D."/>
            <person name="Stajich J."/>
            <person name="Litt A."/>
        </authorList>
    </citation>
    <scope>NUCLEOTIDE SEQUENCE [LARGE SCALE GENOMIC DNA]</scope>
    <source>
        <strain evidence="1">AR-01</strain>
    </source>
</reference>
<evidence type="ECO:0000313" key="2">
    <source>
        <dbReference type="Proteomes" id="UP000823775"/>
    </source>
</evidence>
<evidence type="ECO:0000313" key="1">
    <source>
        <dbReference type="EMBL" id="MCE5165821.1"/>
    </source>
</evidence>
<comment type="caution">
    <text evidence="1">The sequence shown here is derived from an EMBL/GenBank/DDBJ whole genome shotgun (WGS) entry which is preliminary data.</text>
</comment>
<sequence length="173" mass="19320">MVEHCSGDENVSKKRKFIADTPNPPCESIPQIASETVHQNPDELVGDESDMMVSNIFPSANERVLLELDGLMFESPYMGSQSQRLCDGFFCTQVPKVDIDKSSFVDGAPTNADLKKEINDFRLHVDVKFGEILEVLSHLTKKLEEKKMNERCYSEGGDTVFPNLGMDADEDAL</sequence>
<name>A0ABS8Y160_DATST</name>
<protein>
    <submittedName>
        <fullName evidence="1">Uncharacterized protein</fullName>
    </submittedName>
</protein>
<keyword evidence="2" id="KW-1185">Reference proteome</keyword>
<dbReference type="Proteomes" id="UP000823775">
    <property type="component" value="Unassembled WGS sequence"/>
</dbReference>
<accession>A0ABS8Y160</accession>
<gene>
    <name evidence="1" type="ORF">HAX54_012490</name>
</gene>